<keyword evidence="12" id="KW-0378">Hydrolase</keyword>
<name>A0A650F3M6_9HELI</name>
<gene>
    <name evidence="22" type="ORF">Helico5904_1970</name>
</gene>
<dbReference type="EC" id="3.1.1.4" evidence="7"/>
<dbReference type="Gene3D" id="2.40.230.10">
    <property type="entry name" value="Phospholipase A1"/>
    <property type="match status" value="1"/>
</dbReference>
<evidence type="ECO:0000313" key="22">
    <source>
        <dbReference type="EMBL" id="QGT50525.1"/>
    </source>
</evidence>
<evidence type="ECO:0000256" key="6">
    <source>
        <dbReference type="ARBA" id="ARBA00013179"/>
    </source>
</evidence>
<feature type="active site" description="Nucleophile" evidence="19">
    <location>
        <position position="156"/>
    </location>
</feature>
<dbReference type="InterPro" id="IPR036541">
    <property type="entry name" value="PLipase_A1_sf"/>
</dbReference>
<keyword evidence="9" id="KW-0812">Transmembrane</keyword>
<keyword evidence="13 20" id="KW-0106">Calcium</keyword>
<evidence type="ECO:0000256" key="1">
    <source>
        <dbReference type="ARBA" id="ARBA00000111"/>
    </source>
</evidence>
<feature type="binding site" description="in dimeric form" evidence="20">
    <location>
        <position position="164"/>
    </location>
    <ligand>
        <name>Ca(2+)</name>
        <dbReference type="ChEBI" id="CHEBI:29108"/>
        <label>1</label>
    </ligand>
</feature>
<evidence type="ECO:0000256" key="7">
    <source>
        <dbReference type="ARBA" id="ARBA00013278"/>
    </source>
</evidence>
<evidence type="ECO:0000256" key="3">
    <source>
        <dbReference type="ARBA" id="ARBA00004571"/>
    </source>
</evidence>
<comment type="catalytic activity">
    <reaction evidence="2">
        <text>a 1,2-diacyl-sn-glycero-3-phosphocholine + H2O = a 1-acyl-sn-glycero-3-phosphocholine + a fatty acid + H(+)</text>
        <dbReference type="Rhea" id="RHEA:15801"/>
        <dbReference type="ChEBI" id="CHEBI:15377"/>
        <dbReference type="ChEBI" id="CHEBI:15378"/>
        <dbReference type="ChEBI" id="CHEBI:28868"/>
        <dbReference type="ChEBI" id="CHEBI:57643"/>
        <dbReference type="ChEBI" id="CHEBI:58168"/>
        <dbReference type="EC" id="3.1.1.4"/>
    </reaction>
</comment>
<dbReference type="GO" id="GO:0009279">
    <property type="term" value="C:cell outer membrane"/>
    <property type="evidence" value="ECO:0007669"/>
    <property type="project" value="UniProtKB-SubCell"/>
</dbReference>
<feature type="active site" description="Proton acceptor" evidence="19">
    <location>
        <position position="154"/>
    </location>
</feature>
<evidence type="ECO:0000256" key="14">
    <source>
        <dbReference type="ARBA" id="ARBA00022963"/>
    </source>
</evidence>
<reference evidence="22" key="1">
    <citation type="journal article" date="2020" name="J. ISSAAS">
        <title>Lactobacilli and other gastrointestinal microbiota of Peromyscus leucopus, reservoir host for agents of Lyme disease and other zoonoses in North America.</title>
        <authorList>
            <person name="Milovic A."/>
            <person name="Bassam K."/>
            <person name="Shao H."/>
            <person name="Chatzistamou I."/>
            <person name="Tufts D.M."/>
            <person name="Diuk-Wasser M."/>
            <person name="Barbour A.G."/>
        </authorList>
    </citation>
    <scope>NUCLEOTIDE SEQUENCE</scope>
    <source>
        <strain evidence="22">LL4</strain>
    </source>
</reference>
<dbReference type="GO" id="GO:0008970">
    <property type="term" value="F:phospholipase A1 activity"/>
    <property type="evidence" value="ECO:0007669"/>
    <property type="project" value="UniProtKB-EC"/>
</dbReference>
<keyword evidence="16" id="KW-0472">Membrane</keyword>
<dbReference type="PANTHER" id="PTHR40457:SF1">
    <property type="entry name" value="PHOSPHOLIPASE A1"/>
    <property type="match status" value="1"/>
</dbReference>
<keyword evidence="15" id="KW-0443">Lipid metabolism</keyword>
<feature type="binding site" description="in dimeric form" evidence="20">
    <location>
        <position position="206"/>
    </location>
    <ligand>
        <name>Ca(2+)</name>
        <dbReference type="ChEBI" id="CHEBI:29108"/>
        <label>1</label>
    </ligand>
</feature>
<protein>
    <recommendedName>
        <fullName evidence="18">Phosphatidylcholine 1-acylhydrolase</fullName>
        <ecNumber evidence="6">3.1.1.32</ecNumber>
        <ecNumber evidence="7">3.1.1.4</ecNumber>
    </recommendedName>
</protein>
<proteinExistence type="inferred from homology"/>
<accession>A0A650F3M6</accession>
<evidence type="ECO:0000256" key="5">
    <source>
        <dbReference type="ARBA" id="ARBA00011702"/>
    </source>
</evidence>
<dbReference type="SUPFAM" id="SSF56931">
    <property type="entry name" value="Outer membrane phospholipase A (OMPLA)"/>
    <property type="match status" value="1"/>
</dbReference>
<evidence type="ECO:0000256" key="11">
    <source>
        <dbReference type="ARBA" id="ARBA00022729"/>
    </source>
</evidence>
<comment type="cofactor">
    <cofactor evidence="20">
        <name>Ca(2+)</name>
        <dbReference type="ChEBI" id="CHEBI:29108"/>
    </cofactor>
    <text evidence="20">Binds 1 Ca(2+) ion per monomer.</text>
</comment>
<evidence type="ECO:0000256" key="8">
    <source>
        <dbReference type="ARBA" id="ARBA00022452"/>
    </source>
</evidence>
<dbReference type="Pfam" id="PF02253">
    <property type="entry name" value="PLA1"/>
    <property type="match status" value="1"/>
</dbReference>
<feature type="chain" id="PRO_5039934573" description="Phosphatidylcholine 1-acylhydrolase" evidence="21">
    <location>
        <begin position="23"/>
        <end position="291"/>
    </location>
</feature>
<evidence type="ECO:0000256" key="10">
    <source>
        <dbReference type="ARBA" id="ARBA00022723"/>
    </source>
</evidence>
<keyword evidence="11 21" id="KW-0732">Signal</keyword>
<evidence type="ECO:0000256" key="15">
    <source>
        <dbReference type="ARBA" id="ARBA00023098"/>
    </source>
</evidence>
<dbReference type="EMBL" id="MN577569">
    <property type="protein sequence ID" value="QGT50525.1"/>
    <property type="molecule type" value="Genomic_DNA"/>
</dbReference>
<dbReference type="PANTHER" id="PTHR40457">
    <property type="entry name" value="PHOSPHOLIPASE A1"/>
    <property type="match status" value="1"/>
</dbReference>
<evidence type="ECO:0000256" key="2">
    <source>
        <dbReference type="ARBA" id="ARBA00001604"/>
    </source>
</evidence>
<evidence type="ECO:0000256" key="19">
    <source>
        <dbReference type="PIRSR" id="PIRSR603187-1"/>
    </source>
</evidence>
<feature type="signal peptide" evidence="21">
    <location>
        <begin position="1"/>
        <end position="22"/>
    </location>
</feature>
<dbReference type="AlphaFoldDB" id="A0A650F3M6"/>
<evidence type="ECO:0000256" key="20">
    <source>
        <dbReference type="PIRSR" id="PIRSR603187-2"/>
    </source>
</evidence>
<dbReference type="PRINTS" id="PR01486">
    <property type="entry name" value="PHPHLIPASEA1"/>
</dbReference>
<dbReference type="EC" id="3.1.1.32" evidence="6"/>
<comment type="similarity">
    <text evidence="4">Belongs to the phospholipase A1 family.</text>
</comment>
<sequence>MRFKSFLIIGLGLMYFNVCVMADEGESQESSQITPQKSQTMLGDNQSRRIALYPHRSVYILPFYHSISAPTENNIRDETKFQFSFKLPVISHLFSPYGKFYFAYTQTAWFQNYNKKDSRPFRDLDYQPELFYSYERALGFLGGRFKSISAGYNHISNGEREARSRTENRLFVSANWEHQMFKNGVFGVQAMAWVYFGKHNNGFLHDNADLPKYRGYNDLWIYYKGSRHLLEFYARPVIARKYYPYFELGWTIRISKNMGLYAQYLNGWGDNIYEYNIRSQRVGVGLRLWNY</sequence>
<evidence type="ECO:0000256" key="18">
    <source>
        <dbReference type="ARBA" id="ARBA00032375"/>
    </source>
</evidence>
<keyword evidence="14" id="KW-0442">Lipid degradation</keyword>
<comment type="catalytic activity">
    <reaction evidence="1">
        <text>a 1,2-diacyl-sn-glycero-3-phosphocholine + H2O = a 2-acyl-sn-glycero-3-phosphocholine + a fatty acid + H(+)</text>
        <dbReference type="Rhea" id="RHEA:18689"/>
        <dbReference type="ChEBI" id="CHEBI:15377"/>
        <dbReference type="ChEBI" id="CHEBI:15378"/>
        <dbReference type="ChEBI" id="CHEBI:28868"/>
        <dbReference type="ChEBI" id="CHEBI:57643"/>
        <dbReference type="ChEBI" id="CHEBI:57875"/>
        <dbReference type="EC" id="3.1.1.32"/>
    </reaction>
</comment>
<evidence type="ECO:0000256" key="16">
    <source>
        <dbReference type="ARBA" id="ARBA00023136"/>
    </source>
</evidence>
<comment type="subcellular location">
    <subcellularLocation>
        <location evidence="3">Cell outer membrane</location>
        <topology evidence="3">Multi-pass membrane protein</topology>
    </subcellularLocation>
</comment>
<keyword evidence="10 20" id="KW-0479">Metal-binding</keyword>
<evidence type="ECO:0000256" key="13">
    <source>
        <dbReference type="ARBA" id="ARBA00022837"/>
    </source>
</evidence>
<evidence type="ECO:0000256" key="4">
    <source>
        <dbReference type="ARBA" id="ARBA00010525"/>
    </source>
</evidence>
<dbReference type="SMR" id="A0A650F3M6"/>
<keyword evidence="17" id="KW-0998">Cell outer membrane</keyword>
<dbReference type="GO" id="GO:0016042">
    <property type="term" value="P:lipid catabolic process"/>
    <property type="evidence" value="ECO:0007669"/>
    <property type="project" value="UniProtKB-KW"/>
</dbReference>
<comment type="subunit">
    <text evidence="5">Homodimer; dimerization is reversible, and the dimeric form is the active one.</text>
</comment>
<dbReference type="GO" id="GO:0004623">
    <property type="term" value="F:phospholipase A2 activity"/>
    <property type="evidence" value="ECO:0007669"/>
    <property type="project" value="UniProtKB-EC"/>
</dbReference>
<evidence type="ECO:0000256" key="17">
    <source>
        <dbReference type="ARBA" id="ARBA00023237"/>
    </source>
</evidence>
<dbReference type="InterPro" id="IPR003187">
    <property type="entry name" value="PLipase_A1"/>
</dbReference>
<feature type="binding site" description="in dimeric form" evidence="20">
    <location>
        <position position="118"/>
    </location>
    <ligand>
        <name>Ca(2+)</name>
        <dbReference type="ChEBI" id="CHEBI:29108"/>
        <label>1</label>
    </ligand>
</feature>
<keyword evidence="8" id="KW-1134">Transmembrane beta strand</keyword>
<evidence type="ECO:0000256" key="12">
    <source>
        <dbReference type="ARBA" id="ARBA00022801"/>
    </source>
</evidence>
<organism evidence="22">
    <name type="scientific">uncultured Helicobacter sp</name>
    <dbReference type="NCBI Taxonomy" id="175537"/>
    <lineage>
        <taxon>Bacteria</taxon>
        <taxon>Pseudomonadati</taxon>
        <taxon>Campylobacterota</taxon>
        <taxon>Epsilonproteobacteria</taxon>
        <taxon>Campylobacterales</taxon>
        <taxon>Helicobacteraceae</taxon>
        <taxon>Helicobacter</taxon>
        <taxon>environmental samples</taxon>
    </lineage>
</organism>
<evidence type="ECO:0000256" key="21">
    <source>
        <dbReference type="SAM" id="SignalP"/>
    </source>
</evidence>
<dbReference type="GO" id="GO:0046872">
    <property type="term" value="F:metal ion binding"/>
    <property type="evidence" value="ECO:0007669"/>
    <property type="project" value="UniProtKB-KW"/>
</dbReference>
<evidence type="ECO:0000256" key="9">
    <source>
        <dbReference type="ARBA" id="ARBA00022692"/>
    </source>
</evidence>